<evidence type="ECO:0000256" key="1">
    <source>
        <dbReference type="SAM" id="Coils"/>
    </source>
</evidence>
<feature type="coiled-coil region" evidence="1">
    <location>
        <begin position="171"/>
        <end position="198"/>
    </location>
</feature>
<keyword evidence="1" id="KW-0175">Coiled coil</keyword>
<protein>
    <submittedName>
        <fullName evidence="2">Uncharacterized protein</fullName>
    </submittedName>
</protein>
<dbReference type="RefSeq" id="WP_147661866.1">
    <property type="nucleotide sequence ID" value="NZ_CP042905.2"/>
</dbReference>
<evidence type="ECO:0000313" key="3">
    <source>
        <dbReference type="Proteomes" id="UP000321408"/>
    </source>
</evidence>
<dbReference type="EMBL" id="CP042905">
    <property type="protein sequence ID" value="QEE14932.1"/>
    <property type="molecule type" value="Genomic_DNA"/>
</dbReference>
<reference evidence="2 3" key="1">
    <citation type="journal article" date="2020" name="Nature">
        <title>Isolation of an archaeon at the prokaryote-eukaryote interface.</title>
        <authorList>
            <person name="Imachi H."/>
            <person name="Nobu M.K."/>
            <person name="Nakahara N."/>
            <person name="Morono Y."/>
            <person name="Ogawara M."/>
            <person name="Takaki Y."/>
            <person name="Takano Y."/>
            <person name="Uematsu K."/>
            <person name="Ikuta T."/>
            <person name="Ito M."/>
            <person name="Matsui Y."/>
            <person name="Miyazaki M."/>
            <person name="Murata K."/>
            <person name="Saito Y."/>
            <person name="Sakai S."/>
            <person name="Song C."/>
            <person name="Tasumi E."/>
            <person name="Yamanaka Y."/>
            <person name="Yamaguchi T."/>
            <person name="Kamagata Y."/>
            <person name="Tamaki H."/>
            <person name="Takai K."/>
        </authorList>
    </citation>
    <scope>NUCLEOTIDE SEQUENCE [LARGE SCALE GENOMIC DNA]</scope>
    <source>
        <strain evidence="2 3">MK-D1</strain>
    </source>
</reference>
<dbReference type="GeneID" id="41328756"/>
<dbReference type="Proteomes" id="UP000321408">
    <property type="component" value="Chromosome"/>
</dbReference>
<dbReference type="KEGG" id="psyt:DSAG12_00754"/>
<organism evidence="2 3">
    <name type="scientific">Promethearchaeum syntrophicum</name>
    <dbReference type="NCBI Taxonomy" id="2594042"/>
    <lineage>
        <taxon>Archaea</taxon>
        <taxon>Promethearchaeati</taxon>
        <taxon>Promethearchaeota</taxon>
        <taxon>Promethearchaeia</taxon>
        <taxon>Promethearchaeales</taxon>
        <taxon>Promethearchaeaceae</taxon>
        <taxon>Promethearchaeum</taxon>
    </lineage>
</organism>
<sequence length="513" mass="59563">MTEESKTLYFCSECMHIYYKIPSNNQCAICHNEMNVEDRILPSSLDIFTCETCHTLYSTQNFEDLIPTNIENKNFLCACKHHCPTNALLQIGKEEAYIGNIVIADIFNCSNCGAISYRNPDNQQRSCAECGSRFVIPLNWDPKTQKTFFSCANKQTHGIRLKIRDLILNNNKIISEEIKNIKVKEKQLQNQYEQRRARIITNFGKKKKKLEKEINSLNLWAIEQRREMYNYLRPIGLRCTVFKMEKEENKILYKKTNDGCGALAHLKIRKIILAPDGTVIDRAPPKPDEPIIEETETPKIMHVDQLTLALKNTPMEPLSNNLSQTNLYEKQDIFKKITSTDDKENQLFNSLPILKDEQIYIKIGLYSLKYLSDKVKRINSGVIPIKIKKDINEFKIGREQIIRAYWTDIELFKENPLIFDSLTKVSENSDQFRLQKDSEGFFVSPGENQINKIFYSSDDENSDIIELTTPMSLNMIKALYFYTYYSFDKENVGMDHQFIFKLSIALPESSLTT</sequence>
<accession>A0A5B9D786</accession>
<evidence type="ECO:0000313" key="2">
    <source>
        <dbReference type="EMBL" id="QEE14932.1"/>
    </source>
</evidence>
<reference evidence="2 3" key="2">
    <citation type="journal article" date="2024" name="Int. J. Syst. Evol. Microbiol.">
        <title>Promethearchaeum syntrophicum gen. nov., sp. nov., an anaerobic, obligately syntrophic archaeon, the first isolate of the lineage 'Asgard' archaea, and proposal of the new archaeal phylum Promethearchaeota phyl. nov. and kingdom Promethearchaeati regn. nov.</title>
        <authorList>
            <person name="Imachi H."/>
            <person name="Nobu M.K."/>
            <person name="Kato S."/>
            <person name="Takaki Y."/>
            <person name="Miyazaki M."/>
            <person name="Miyata M."/>
            <person name="Ogawara M."/>
            <person name="Saito Y."/>
            <person name="Sakai S."/>
            <person name="Tahara Y.O."/>
            <person name="Takano Y."/>
            <person name="Tasumi E."/>
            <person name="Uematsu K."/>
            <person name="Yoshimura T."/>
            <person name="Itoh T."/>
            <person name="Ohkuma M."/>
            <person name="Takai K."/>
        </authorList>
    </citation>
    <scope>NUCLEOTIDE SEQUENCE [LARGE SCALE GENOMIC DNA]</scope>
    <source>
        <strain evidence="2 3">MK-D1</strain>
    </source>
</reference>
<dbReference type="AlphaFoldDB" id="A0A5B9D786"/>
<keyword evidence="3" id="KW-1185">Reference proteome</keyword>
<proteinExistence type="predicted"/>
<name>A0A5B9D786_9ARCH</name>
<gene>
    <name evidence="2" type="ORF">DSAG12_00754</name>
</gene>